<dbReference type="EMBL" id="JOKH01000003">
    <property type="protein sequence ID" value="KEQ17605.1"/>
    <property type="molecule type" value="Genomic_DNA"/>
</dbReference>
<reference evidence="2 3" key="1">
    <citation type="submission" date="2014-06" db="EMBL/GenBank/DDBJ databases">
        <title>Whole Genome Sequences of Three Symbiotic Endozoicomonas Bacteria.</title>
        <authorList>
            <person name="Neave M.J."/>
            <person name="Apprill A."/>
            <person name="Voolstra C.R."/>
        </authorList>
    </citation>
    <scope>NUCLEOTIDE SEQUENCE [LARGE SCALE GENOMIC DNA]</scope>
    <source>
        <strain evidence="2 3">DSM 25634</strain>
    </source>
</reference>
<feature type="domain" description="YjiS-like" evidence="1">
    <location>
        <begin position="17"/>
        <end position="51"/>
    </location>
</feature>
<comment type="caution">
    <text evidence="2">The sequence shown here is derived from an EMBL/GenBank/DDBJ whole genome shotgun (WGS) entry which is preliminary data.</text>
</comment>
<protein>
    <recommendedName>
        <fullName evidence="1">YjiS-like domain-containing protein</fullName>
    </recommendedName>
</protein>
<organism evidence="2 3">
    <name type="scientific">Endozoicomonas numazuensis</name>
    <dbReference type="NCBI Taxonomy" id="1137799"/>
    <lineage>
        <taxon>Bacteria</taxon>
        <taxon>Pseudomonadati</taxon>
        <taxon>Pseudomonadota</taxon>
        <taxon>Gammaproteobacteria</taxon>
        <taxon>Oceanospirillales</taxon>
        <taxon>Endozoicomonadaceae</taxon>
        <taxon>Endozoicomonas</taxon>
    </lineage>
</organism>
<accession>A0A081NGN2</accession>
<evidence type="ECO:0000313" key="3">
    <source>
        <dbReference type="Proteomes" id="UP000028073"/>
    </source>
</evidence>
<proteinExistence type="predicted"/>
<dbReference type="AlphaFoldDB" id="A0A081NGN2"/>
<keyword evidence="3" id="KW-1185">Reference proteome</keyword>
<dbReference type="Pfam" id="PF06568">
    <property type="entry name" value="YjiS-like"/>
    <property type="match status" value="1"/>
</dbReference>
<evidence type="ECO:0000313" key="2">
    <source>
        <dbReference type="EMBL" id="KEQ17605.1"/>
    </source>
</evidence>
<evidence type="ECO:0000259" key="1">
    <source>
        <dbReference type="Pfam" id="PF06568"/>
    </source>
</evidence>
<sequence length="62" mass="7684">MKQNALRKMARLPMKLINQWDKWHHRSRTHEYLARMDSRMLKDIGVTEADRMDEISKPFWRE</sequence>
<name>A0A081NGN2_9GAMM</name>
<dbReference type="InterPro" id="IPR009506">
    <property type="entry name" value="YjiS-like"/>
</dbReference>
<dbReference type="RefSeq" id="WP_034838059.1">
    <property type="nucleotide sequence ID" value="NZ_JOKH01000003.1"/>
</dbReference>
<gene>
    <name evidence="2" type="ORF">GZ78_17915</name>
</gene>
<dbReference type="Proteomes" id="UP000028073">
    <property type="component" value="Unassembled WGS sequence"/>
</dbReference>
<dbReference type="OrthoDB" id="5588773at2"/>